<name>A0A6L5Y5U6_9FIRM</name>
<dbReference type="CDD" id="cd04301">
    <property type="entry name" value="NAT_SF"/>
    <property type="match status" value="1"/>
</dbReference>
<reference evidence="2 3" key="1">
    <citation type="submission" date="2019-08" db="EMBL/GenBank/DDBJ databases">
        <title>In-depth cultivation of the pig gut microbiome towards novel bacterial diversity and tailored functional studies.</title>
        <authorList>
            <person name="Wylensek D."/>
            <person name="Hitch T.C.A."/>
            <person name="Clavel T."/>
        </authorList>
    </citation>
    <scope>NUCLEOTIDE SEQUENCE [LARGE SCALE GENOMIC DNA]</scope>
    <source>
        <strain evidence="2 3">WCA-MUC-591-APC-3H</strain>
    </source>
</reference>
<dbReference type="AlphaFoldDB" id="A0A6L5Y5U6"/>
<dbReference type="InterPro" id="IPR000182">
    <property type="entry name" value="GNAT_dom"/>
</dbReference>
<keyword evidence="2" id="KW-0808">Transferase</keyword>
<dbReference type="InterPro" id="IPR016181">
    <property type="entry name" value="Acyl_CoA_acyltransferase"/>
</dbReference>
<organism evidence="2 3">
    <name type="scientific">Hornefia butyriciproducens</name>
    <dbReference type="NCBI Taxonomy" id="2652293"/>
    <lineage>
        <taxon>Bacteria</taxon>
        <taxon>Bacillati</taxon>
        <taxon>Bacillota</taxon>
        <taxon>Clostridia</taxon>
        <taxon>Peptostreptococcales</taxon>
        <taxon>Anaerovoracaceae</taxon>
        <taxon>Hornefia</taxon>
    </lineage>
</organism>
<dbReference type="GO" id="GO:0016747">
    <property type="term" value="F:acyltransferase activity, transferring groups other than amino-acyl groups"/>
    <property type="evidence" value="ECO:0007669"/>
    <property type="project" value="InterPro"/>
</dbReference>
<comment type="caution">
    <text evidence="2">The sequence shown here is derived from an EMBL/GenBank/DDBJ whole genome shotgun (WGS) entry which is preliminary data.</text>
</comment>
<accession>A0A6L5Y5U6</accession>
<dbReference type="Proteomes" id="UP000474676">
    <property type="component" value="Unassembled WGS sequence"/>
</dbReference>
<gene>
    <name evidence="2" type="ORF">FYJ64_07020</name>
</gene>
<keyword evidence="3" id="KW-1185">Reference proteome</keyword>
<proteinExistence type="predicted"/>
<evidence type="ECO:0000313" key="2">
    <source>
        <dbReference type="EMBL" id="MST52060.1"/>
    </source>
</evidence>
<dbReference type="PANTHER" id="PTHR43415">
    <property type="entry name" value="SPERMIDINE N(1)-ACETYLTRANSFERASE"/>
    <property type="match status" value="1"/>
</dbReference>
<protein>
    <submittedName>
        <fullName evidence="2">GNAT family N-acetyltransferase</fullName>
    </submittedName>
</protein>
<evidence type="ECO:0000259" key="1">
    <source>
        <dbReference type="PROSITE" id="PS51186"/>
    </source>
</evidence>
<dbReference type="Gene3D" id="3.40.630.30">
    <property type="match status" value="1"/>
</dbReference>
<dbReference type="PANTHER" id="PTHR43415:SF3">
    <property type="entry name" value="GNAT-FAMILY ACETYLTRANSFERASE"/>
    <property type="match status" value="1"/>
</dbReference>
<sequence>MSGVLTMESKNLIVRETAFDDCAIFAEWESSEEVREFFTMEDDRDYQEIVTEFIRYGSDPEKKLFTITLKPSGKPIGRIYLSRINRADDSLDLTRIYIADPGNRNKGYGEEAIRMILEYAFINLHMERVTIDHFVKNEVARHLYHKIGFQDEGIMRHAGKKNGKYYDLCLMSMLRAEYYDKIHSK</sequence>
<evidence type="ECO:0000313" key="3">
    <source>
        <dbReference type="Proteomes" id="UP000474676"/>
    </source>
</evidence>
<dbReference type="Pfam" id="PF13420">
    <property type="entry name" value="Acetyltransf_4"/>
    <property type="match status" value="1"/>
</dbReference>
<dbReference type="GeneID" id="303115073"/>
<dbReference type="EMBL" id="VUMZ01000006">
    <property type="protein sequence ID" value="MST52060.1"/>
    <property type="molecule type" value="Genomic_DNA"/>
</dbReference>
<feature type="domain" description="N-acetyltransferase" evidence="1">
    <location>
        <begin position="12"/>
        <end position="172"/>
    </location>
</feature>
<dbReference type="PROSITE" id="PS51186">
    <property type="entry name" value="GNAT"/>
    <property type="match status" value="1"/>
</dbReference>
<dbReference type="RefSeq" id="WP_154574487.1">
    <property type="nucleotide sequence ID" value="NZ_JAXFFR010000038.1"/>
</dbReference>
<dbReference type="SUPFAM" id="SSF55729">
    <property type="entry name" value="Acyl-CoA N-acyltransferases (Nat)"/>
    <property type="match status" value="1"/>
</dbReference>